<evidence type="ECO:0000256" key="1">
    <source>
        <dbReference type="ARBA" id="ARBA00010923"/>
    </source>
</evidence>
<dbReference type="InterPro" id="IPR051212">
    <property type="entry name" value="Type-I_RE_S_subunit"/>
</dbReference>
<feature type="domain" description="Type I restriction modification DNA specificity" evidence="4">
    <location>
        <begin position="177"/>
        <end position="332"/>
    </location>
</feature>
<dbReference type="CDD" id="cd17274">
    <property type="entry name" value="RMtype1_S_Eco540ANI-TRD1-CR1_like"/>
    <property type="match status" value="1"/>
</dbReference>
<dbReference type="EMBL" id="PFAO01000069">
    <property type="protein sequence ID" value="PIT94739.1"/>
    <property type="molecule type" value="Genomic_DNA"/>
</dbReference>
<dbReference type="GO" id="GO:0003677">
    <property type="term" value="F:DNA binding"/>
    <property type="evidence" value="ECO:0007669"/>
    <property type="project" value="UniProtKB-KW"/>
</dbReference>
<keyword evidence="3" id="KW-0238">DNA-binding</keyword>
<dbReference type="PANTHER" id="PTHR43140:SF1">
    <property type="entry name" value="TYPE I RESTRICTION ENZYME ECOKI SPECIFICITY SUBUNIT"/>
    <property type="match status" value="1"/>
</dbReference>
<gene>
    <name evidence="5" type="ORF">COT96_02800</name>
</gene>
<dbReference type="PANTHER" id="PTHR43140">
    <property type="entry name" value="TYPE-1 RESTRICTION ENZYME ECOKI SPECIFICITY PROTEIN"/>
    <property type="match status" value="1"/>
</dbReference>
<evidence type="ECO:0000259" key="4">
    <source>
        <dbReference type="Pfam" id="PF01420"/>
    </source>
</evidence>
<keyword evidence="2" id="KW-0680">Restriction system</keyword>
<accession>A0A2M6WPM8</accession>
<feature type="non-terminal residue" evidence="5">
    <location>
        <position position="336"/>
    </location>
</feature>
<evidence type="ECO:0000313" key="6">
    <source>
        <dbReference type="Proteomes" id="UP000228964"/>
    </source>
</evidence>
<dbReference type="SUPFAM" id="SSF116734">
    <property type="entry name" value="DNA methylase specificity domain"/>
    <property type="match status" value="2"/>
</dbReference>
<dbReference type="InterPro" id="IPR044946">
    <property type="entry name" value="Restrct_endonuc_typeI_TRD_sf"/>
</dbReference>
<dbReference type="GO" id="GO:0009307">
    <property type="term" value="P:DNA restriction-modification system"/>
    <property type="evidence" value="ECO:0007669"/>
    <property type="project" value="UniProtKB-KW"/>
</dbReference>
<protein>
    <recommendedName>
        <fullName evidence="4">Type I restriction modification DNA specificity domain-containing protein</fullName>
    </recommendedName>
</protein>
<proteinExistence type="inferred from homology"/>
<evidence type="ECO:0000313" key="5">
    <source>
        <dbReference type="EMBL" id="PIT94739.1"/>
    </source>
</evidence>
<comment type="similarity">
    <text evidence="1">Belongs to the type-I restriction system S methylase family.</text>
</comment>
<comment type="caution">
    <text evidence="5">The sequence shown here is derived from an EMBL/GenBank/DDBJ whole genome shotgun (WGS) entry which is preliminary data.</text>
</comment>
<dbReference type="AlphaFoldDB" id="A0A2M6WPM8"/>
<evidence type="ECO:0000256" key="2">
    <source>
        <dbReference type="ARBA" id="ARBA00022747"/>
    </source>
</evidence>
<dbReference type="Pfam" id="PF01420">
    <property type="entry name" value="Methylase_S"/>
    <property type="match status" value="2"/>
</dbReference>
<sequence>MPWPTKKLGEIISFEKGKKMAVANDGEPYIGIDGLRTNLYAVYTQEKNGVRCKQDDVLLVWDGAHAGTVGTGLRGFVGSTVVKVLHHNSLENKFLFYLLKLFQEKIRAAAQGAAIPHLSKAFINNLKIPLPSLKIQKQIVERLDKIAEAQKLQGELIQKADELFQSLLHQELNPAGKDWEMKKLGEVLEYEQPTKYLVISTDYKDEYPIPVLTAGKSFVLGNTNEKDGIFPKEKLPVIIFDDFTTAIKFVNFPFKVKSSAMKILHAKKNEADIRFMFYKMLTIKFSHDQHKRYWISECSNLKIPLPSLKVQKQIVAKLSAAQEYKSQLLAQKSKLK</sequence>
<reference evidence="6" key="1">
    <citation type="submission" date="2017-09" db="EMBL/GenBank/DDBJ databases">
        <title>Depth-based differentiation of microbial function through sediment-hosted aquifers and enrichment of novel symbionts in the deep terrestrial subsurface.</title>
        <authorList>
            <person name="Probst A.J."/>
            <person name="Ladd B."/>
            <person name="Jarett J.K."/>
            <person name="Geller-Mcgrath D.E."/>
            <person name="Sieber C.M.K."/>
            <person name="Emerson J.B."/>
            <person name="Anantharaman K."/>
            <person name="Thomas B.C."/>
            <person name="Malmstrom R."/>
            <person name="Stieglmeier M."/>
            <person name="Klingl A."/>
            <person name="Woyke T."/>
            <person name="Ryan C.M."/>
            <person name="Banfield J.F."/>
        </authorList>
    </citation>
    <scope>NUCLEOTIDE SEQUENCE [LARGE SCALE GENOMIC DNA]</scope>
</reference>
<dbReference type="Gene3D" id="3.90.220.20">
    <property type="entry name" value="DNA methylase specificity domains"/>
    <property type="match status" value="2"/>
</dbReference>
<dbReference type="Proteomes" id="UP000228964">
    <property type="component" value="Unassembled WGS sequence"/>
</dbReference>
<organism evidence="5 6">
    <name type="scientific">Candidatus Falkowbacteria bacterium CG10_big_fil_rev_8_21_14_0_10_38_22</name>
    <dbReference type="NCBI Taxonomy" id="1974564"/>
    <lineage>
        <taxon>Bacteria</taxon>
        <taxon>Candidatus Falkowiibacteriota</taxon>
    </lineage>
</organism>
<evidence type="ECO:0000256" key="3">
    <source>
        <dbReference type="ARBA" id="ARBA00023125"/>
    </source>
</evidence>
<feature type="domain" description="Type I restriction modification DNA specificity" evidence="4">
    <location>
        <begin position="3"/>
        <end position="158"/>
    </location>
</feature>
<dbReference type="InterPro" id="IPR000055">
    <property type="entry name" value="Restrct_endonuc_typeI_TRD"/>
</dbReference>
<name>A0A2M6WPM8_9BACT</name>